<evidence type="ECO:0000313" key="2">
    <source>
        <dbReference type="EMBL" id="BBI33865.1"/>
    </source>
</evidence>
<reference evidence="2 3" key="1">
    <citation type="submission" date="2019-01" db="EMBL/GenBank/DDBJ databases">
        <title>Complete genome sequence of Cohnella hallensis HS21 isolated from Korean fir (Abies koreana) rhizospheric soil.</title>
        <authorList>
            <person name="Jiang L."/>
            <person name="Kang S.W."/>
            <person name="Kim S."/>
            <person name="Jung J."/>
            <person name="Kim C.Y."/>
            <person name="Kim D.H."/>
            <person name="Kim S.W."/>
            <person name="Lee J."/>
        </authorList>
    </citation>
    <scope>NUCLEOTIDE SEQUENCE [LARGE SCALE GENOMIC DNA]</scope>
    <source>
        <strain evidence="2 3">HS21</strain>
    </source>
</reference>
<dbReference type="AlphaFoldDB" id="A0A3T1D728"/>
<keyword evidence="1" id="KW-1133">Transmembrane helix</keyword>
<evidence type="ECO:0000313" key="3">
    <source>
        <dbReference type="Proteomes" id="UP000289856"/>
    </source>
</evidence>
<accession>A0A3T1D728</accession>
<feature type="transmembrane region" description="Helical" evidence="1">
    <location>
        <begin position="165"/>
        <end position="183"/>
    </location>
</feature>
<sequence length="231" mass="26129">MIGVFRYINPFFLLTFLGSIIVGYRYLNSTGITDPTIIYQTLFGGKPLHAILLQSLFVMMLTLLQYTLIDYIVYYIDNSEHLSVRYGNKAKWLKAFLKGALIITAAFVILFYLIGLLFYIVSSDFKVAQTINMNTVGVIARVYLFCIIAVFAQIYLLMKFTKSSAFMIMGGISILLAMTNHYQDSAFYILPRSSSPIITLLDVLVSIVLAIVLVALIQRRSLKKELSSHEN</sequence>
<dbReference type="KEGG" id="cohn:KCTCHS21_32640"/>
<proteinExistence type="predicted"/>
<feature type="transmembrane region" description="Helical" evidence="1">
    <location>
        <begin position="47"/>
        <end position="74"/>
    </location>
</feature>
<feature type="transmembrane region" description="Helical" evidence="1">
    <location>
        <begin position="7"/>
        <end position="27"/>
    </location>
</feature>
<feature type="transmembrane region" description="Helical" evidence="1">
    <location>
        <begin position="95"/>
        <end position="120"/>
    </location>
</feature>
<dbReference type="Proteomes" id="UP000289856">
    <property type="component" value="Chromosome"/>
</dbReference>
<gene>
    <name evidence="2" type="ORF">KCTCHS21_32640</name>
</gene>
<name>A0A3T1D728_9BACL</name>
<dbReference type="EMBL" id="AP019400">
    <property type="protein sequence ID" value="BBI33865.1"/>
    <property type="molecule type" value="Genomic_DNA"/>
</dbReference>
<protein>
    <submittedName>
        <fullName evidence="2">Uncharacterized protein</fullName>
    </submittedName>
</protein>
<dbReference type="RefSeq" id="WP_130610258.1">
    <property type="nucleotide sequence ID" value="NZ_AP019400.1"/>
</dbReference>
<dbReference type="OrthoDB" id="2662195at2"/>
<organism evidence="2 3">
    <name type="scientific">Cohnella abietis</name>
    <dbReference type="NCBI Taxonomy" id="2507935"/>
    <lineage>
        <taxon>Bacteria</taxon>
        <taxon>Bacillati</taxon>
        <taxon>Bacillota</taxon>
        <taxon>Bacilli</taxon>
        <taxon>Bacillales</taxon>
        <taxon>Paenibacillaceae</taxon>
        <taxon>Cohnella</taxon>
    </lineage>
</organism>
<evidence type="ECO:0000256" key="1">
    <source>
        <dbReference type="SAM" id="Phobius"/>
    </source>
</evidence>
<feature type="transmembrane region" description="Helical" evidence="1">
    <location>
        <begin position="195"/>
        <end position="217"/>
    </location>
</feature>
<keyword evidence="1" id="KW-0472">Membrane</keyword>
<keyword evidence="3" id="KW-1185">Reference proteome</keyword>
<keyword evidence="1" id="KW-0812">Transmembrane</keyword>
<feature type="transmembrane region" description="Helical" evidence="1">
    <location>
        <begin position="140"/>
        <end position="158"/>
    </location>
</feature>